<dbReference type="PANTHER" id="PTHR43712">
    <property type="entry name" value="PUTATIVE (AFU_ORTHOLOGUE AFUA_4G14580)-RELATED"/>
    <property type="match status" value="1"/>
</dbReference>
<dbReference type="KEGG" id="pri:PRIO_5820"/>
<dbReference type="Pfam" id="PF00891">
    <property type="entry name" value="Methyltransf_2"/>
    <property type="match status" value="1"/>
</dbReference>
<dbReference type="AlphaFoldDB" id="A0A0E4CZ70"/>
<accession>A0A0E4CZ70</accession>
<dbReference type="Proteomes" id="UP000033163">
    <property type="component" value="Chromosome I"/>
</dbReference>
<evidence type="ECO:0000259" key="4">
    <source>
        <dbReference type="Pfam" id="PF00891"/>
    </source>
</evidence>
<protein>
    <submittedName>
        <fullName evidence="6">Uncharacterized protein</fullName>
    </submittedName>
</protein>
<name>A0A0E4CZ70_9BACL</name>
<proteinExistence type="predicted"/>
<evidence type="ECO:0000256" key="1">
    <source>
        <dbReference type="ARBA" id="ARBA00022603"/>
    </source>
</evidence>
<dbReference type="Gene3D" id="1.10.10.10">
    <property type="entry name" value="Winged helix-like DNA-binding domain superfamily/Winged helix DNA-binding domain"/>
    <property type="match status" value="1"/>
</dbReference>
<dbReference type="GO" id="GO:0046983">
    <property type="term" value="F:protein dimerization activity"/>
    <property type="evidence" value="ECO:0007669"/>
    <property type="project" value="InterPro"/>
</dbReference>
<dbReference type="InterPro" id="IPR036388">
    <property type="entry name" value="WH-like_DNA-bd_sf"/>
</dbReference>
<feature type="domain" description="O-methyltransferase C-terminal" evidence="4">
    <location>
        <begin position="124"/>
        <end position="327"/>
    </location>
</feature>
<dbReference type="Pfam" id="PF08100">
    <property type="entry name" value="Dimerisation"/>
    <property type="match status" value="1"/>
</dbReference>
<gene>
    <name evidence="6" type="ORF">PRIO_5820</name>
</gene>
<evidence type="ECO:0000313" key="6">
    <source>
        <dbReference type="EMBL" id="CQR58207.1"/>
    </source>
</evidence>
<dbReference type="SUPFAM" id="SSF53335">
    <property type="entry name" value="S-adenosyl-L-methionine-dependent methyltransferases"/>
    <property type="match status" value="1"/>
</dbReference>
<dbReference type="RefSeq" id="WP_020429584.1">
    <property type="nucleotide sequence ID" value="NZ_AGBD01000885.1"/>
</dbReference>
<dbReference type="PATRIC" id="fig|1073571.4.peg.6250"/>
<dbReference type="InterPro" id="IPR036390">
    <property type="entry name" value="WH_DNA-bd_sf"/>
</dbReference>
<dbReference type="Gene3D" id="3.40.50.150">
    <property type="entry name" value="Vaccinia Virus protein VP39"/>
    <property type="match status" value="1"/>
</dbReference>
<dbReference type="Gene3D" id="1.10.287.1350">
    <property type="match status" value="1"/>
</dbReference>
<dbReference type="PROSITE" id="PS51683">
    <property type="entry name" value="SAM_OMT_II"/>
    <property type="match status" value="1"/>
</dbReference>
<sequence>MTNATKSEQSMPTIFPQAVVMQIVSGLGFSLAVKTAVELGVFSAFNNGKITVSAMAESLSLNAPALSRLLKALQSISLVTQDEEGNYEVTEYGATLLTGKSPRSLEPLVKYLLHETVVQSMVEMKYSIQTGKPAFEKVFGEQWYGNHEMKDNYLQTMDKAMEIYSRMSLPALLASYPFGQYDVIVDVAGGLGQLISGVLQSVPEAKGILFDLPETIERASANIGGSEIGERCTLVPGSMFEQIPSGGSLYMISKVLNDWDDEHVVSILANIRKVMTREAKLIIIENLPAKEGLSPEEAFRDLLFLVCSEGGSVRNLAELGKLVDQAGLDILAVKQTPSKFSIIECAVR</sequence>
<dbReference type="InterPro" id="IPR016461">
    <property type="entry name" value="COMT-like"/>
</dbReference>
<reference evidence="7" key="1">
    <citation type="submission" date="2015-03" db="EMBL/GenBank/DDBJ databases">
        <authorList>
            <person name="Wibberg D."/>
        </authorList>
    </citation>
    <scope>NUCLEOTIDE SEQUENCE [LARGE SCALE GENOMIC DNA]</scope>
</reference>
<dbReference type="InterPro" id="IPR001077">
    <property type="entry name" value="COMT_C"/>
</dbReference>
<feature type="domain" description="O-methyltransferase dimerisation" evidence="5">
    <location>
        <begin position="21"/>
        <end position="98"/>
    </location>
</feature>
<dbReference type="PANTHER" id="PTHR43712:SF2">
    <property type="entry name" value="O-METHYLTRANSFERASE CICE"/>
    <property type="match status" value="1"/>
</dbReference>
<evidence type="ECO:0000313" key="7">
    <source>
        <dbReference type="Proteomes" id="UP000033163"/>
    </source>
</evidence>
<dbReference type="GO" id="GO:0032259">
    <property type="term" value="P:methylation"/>
    <property type="evidence" value="ECO:0007669"/>
    <property type="project" value="UniProtKB-KW"/>
</dbReference>
<dbReference type="PIRSF" id="PIRSF005739">
    <property type="entry name" value="O-mtase"/>
    <property type="match status" value="1"/>
</dbReference>
<evidence type="ECO:0000256" key="2">
    <source>
        <dbReference type="ARBA" id="ARBA00022679"/>
    </source>
</evidence>
<dbReference type="GO" id="GO:0008171">
    <property type="term" value="F:O-methyltransferase activity"/>
    <property type="evidence" value="ECO:0007669"/>
    <property type="project" value="InterPro"/>
</dbReference>
<organism evidence="6 7">
    <name type="scientific">Paenibacillus riograndensis SBR5</name>
    <dbReference type="NCBI Taxonomy" id="1073571"/>
    <lineage>
        <taxon>Bacteria</taxon>
        <taxon>Bacillati</taxon>
        <taxon>Bacillota</taxon>
        <taxon>Bacilli</taxon>
        <taxon>Bacillales</taxon>
        <taxon>Paenibacillaceae</taxon>
        <taxon>Paenibacillus</taxon>
        <taxon>Paenibacillus sonchi group</taxon>
    </lineage>
</organism>
<evidence type="ECO:0000256" key="3">
    <source>
        <dbReference type="ARBA" id="ARBA00022691"/>
    </source>
</evidence>
<dbReference type="HOGENOM" id="CLU_005533_12_0_9"/>
<dbReference type="InterPro" id="IPR029063">
    <property type="entry name" value="SAM-dependent_MTases_sf"/>
</dbReference>
<keyword evidence="2" id="KW-0808">Transferase</keyword>
<keyword evidence="3" id="KW-0949">S-adenosyl-L-methionine</keyword>
<evidence type="ECO:0000259" key="5">
    <source>
        <dbReference type="Pfam" id="PF08100"/>
    </source>
</evidence>
<dbReference type="InterPro" id="IPR012967">
    <property type="entry name" value="COMT_dimerisation"/>
</dbReference>
<dbReference type="SUPFAM" id="SSF46785">
    <property type="entry name" value="Winged helix' DNA-binding domain"/>
    <property type="match status" value="1"/>
</dbReference>
<keyword evidence="1" id="KW-0489">Methyltransferase</keyword>
<dbReference type="EMBL" id="LN831776">
    <property type="protein sequence ID" value="CQR58207.1"/>
    <property type="molecule type" value="Genomic_DNA"/>
</dbReference>